<dbReference type="InterPro" id="IPR009050">
    <property type="entry name" value="Globin-like_sf"/>
</dbReference>
<dbReference type="GO" id="GO:0020037">
    <property type="term" value="F:heme binding"/>
    <property type="evidence" value="ECO:0007669"/>
    <property type="project" value="InterPro"/>
</dbReference>
<comment type="caution">
    <text evidence="1">The sequence shown here is derived from an EMBL/GenBank/DDBJ whole genome shotgun (WGS) entry which is preliminary data.</text>
</comment>
<accession>A0A176XH19</accession>
<proteinExistence type="predicted"/>
<evidence type="ECO:0000313" key="2">
    <source>
        <dbReference type="Proteomes" id="UP000077098"/>
    </source>
</evidence>
<dbReference type="Proteomes" id="UP000077098">
    <property type="component" value="Unassembled WGS sequence"/>
</dbReference>
<dbReference type="Gene3D" id="1.10.490.10">
    <property type="entry name" value="Globins"/>
    <property type="match status" value="1"/>
</dbReference>
<dbReference type="GO" id="GO:0019825">
    <property type="term" value="F:oxygen binding"/>
    <property type="evidence" value="ECO:0007669"/>
    <property type="project" value="InterPro"/>
</dbReference>
<evidence type="ECO:0000313" key="1">
    <source>
        <dbReference type="EMBL" id="OAE49101.1"/>
    </source>
</evidence>
<dbReference type="CDD" id="cd08916">
    <property type="entry name" value="TrHb3_P"/>
    <property type="match status" value="1"/>
</dbReference>
<dbReference type="AlphaFoldDB" id="A0A176XH19"/>
<evidence type="ECO:0008006" key="3">
    <source>
        <dbReference type="Google" id="ProtNLM"/>
    </source>
</evidence>
<protein>
    <recommendedName>
        <fullName evidence="3">Group III truncated hemoglobin</fullName>
    </recommendedName>
</protein>
<dbReference type="SUPFAM" id="SSF46458">
    <property type="entry name" value="Globin-like"/>
    <property type="match status" value="1"/>
</dbReference>
<name>A0A176XH19_AGRTU</name>
<gene>
    <name evidence="1" type="ORF">A7J57_00250</name>
</gene>
<dbReference type="EMBL" id="LXPS01000003">
    <property type="protein sequence ID" value="OAE49101.1"/>
    <property type="molecule type" value="Genomic_DNA"/>
</dbReference>
<dbReference type="InterPro" id="IPR012292">
    <property type="entry name" value="Globin/Proto"/>
</dbReference>
<organism evidence="1 2">
    <name type="scientific">Agrobacterium tumefaciens</name>
    <dbReference type="NCBI Taxonomy" id="358"/>
    <lineage>
        <taxon>Bacteria</taxon>
        <taxon>Pseudomonadati</taxon>
        <taxon>Pseudomonadota</taxon>
        <taxon>Alphaproteobacteria</taxon>
        <taxon>Hyphomicrobiales</taxon>
        <taxon>Rhizobiaceae</taxon>
        <taxon>Rhizobium/Agrobacterium group</taxon>
        <taxon>Agrobacterium</taxon>
        <taxon>Agrobacterium tumefaciens complex</taxon>
    </lineage>
</organism>
<sequence>MVPQAIIREDIMPVLSSFSARVRLDRELGPVFNSIAEDWAEHQQRLEEFWLSLALASGRYKGNPVAMHVIHANRIQPQIFAKWLQLREQTTSEMMSADIARDIQGKAARIADRLNRVMHGPEAVVVARRPSSTEVAKPYRTARIFDREAVPPALLNQHETKDGTGQS</sequence>
<reference evidence="1 2" key="1">
    <citation type="submission" date="2016-05" db="EMBL/GenBank/DDBJ databases">
        <authorList>
            <person name="Lavstsen T."/>
            <person name="Jespersen J.S."/>
        </authorList>
    </citation>
    <scope>NUCLEOTIDE SEQUENCE [LARGE SCALE GENOMIC DNA]</scope>
    <source>
        <strain evidence="1 2">KCJ1736</strain>
    </source>
</reference>